<protein>
    <submittedName>
        <fullName evidence="2">Uncharacterized protein</fullName>
    </submittedName>
</protein>
<evidence type="ECO:0000256" key="1">
    <source>
        <dbReference type="SAM" id="MobiDB-lite"/>
    </source>
</evidence>
<dbReference type="Proteomes" id="UP001161017">
    <property type="component" value="Unassembled WGS sequence"/>
</dbReference>
<sequence>MVRTKKNLPSQGANDEAQGRVASTEILDGRQNENSSRDSVAITVPGRREANVAFWSSLGFQNPRSTRERSKVQDLEVTPPQKHQVNLSIKERYKLYSNPSKKRVLLLQYPNRQGNQLYCDDNGQKPLEIRIKPKSGLVEVDAPIDVDDGFDQERGLDFGDALRKSRDLPRHGAQGLGGGLGIDPIRHIKGGTDSAESPAKARLMENFKDSNNKGYVMNKITLGGRIIAFREGDPIYAIATFENVDAIVQLRPQFNHLDAVNDITKMLRTERTSEGKTREDRAEDVNMVLKETPDNDNFDMYGGMNQTARLLRLMRDEPWQRLQWMDERVSHE</sequence>
<keyword evidence="3" id="KW-1185">Reference proteome</keyword>
<proteinExistence type="predicted"/>
<gene>
    <name evidence="2" type="ORF">OHK93_005677</name>
</gene>
<name>A0AA43TSV1_9LECA</name>
<comment type="caution">
    <text evidence="2">The sequence shown here is derived from an EMBL/GenBank/DDBJ whole genome shotgun (WGS) entry which is preliminary data.</text>
</comment>
<evidence type="ECO:0000313" key="2">
    <source>
        <dbReference type="EMBL" id="MDI1486449.1"/>
    </source>
</evidence>
<dbReference type="GO" id="GO:0005666">
    <property type="term" value="C:RNA polymerase III complex"/>
    <property type="evidence" value="ECO:0007669"/>
    <property type="project" value="TreeGrafter"/>
</dbReference>
<dbReference type="GO" id="GO:0042797">
    <property type="term" value="P:tRNA transcription by RNA polymerase III"/>
    <property type="evidence" value="ECO:0007669"/>
    <property type="project" value="TreeGrafter"/>
</dbReference>
<dbReference type="InterPro" id="IPR006886">
    <property type="entry name" value="RNA_pol_III_Rpc5"/>
</dbReference>
<dbReference type="PANTHER" id="PTHR12069:SF0">
    <property type="entry name" value="DNA-DIRECTED RNA POLYMERASE III SUBUNIT RPC5"/>
    <property type="match status" value="1"/>
</dbReference>
<evidence type="ECO:0000313" key="3">
    <source>
        <dbReference type="Proteomes" id="UP001161017"/>
    </source>
</evidence>
<dbReference type="AlphaFoldDB" id="A0AA43TSV1"/>
<reference evidence="2" key="1">
    <citation type="journal article" date="2023" name="Genome Biol. Evol.">
        <title>First Whole Genome Sequence and Flow Cytometry Genome Size Data for the Lichen-Forming Fungus Ramalina farinacea (Ascomycota).</title>
        <authorList>
            <person name="Llewellyn T."/>
            <person name="Mian S."/>
            <person name="Hill R."/>
            <person name="Leitch I.J."/>
            <person name="Gaya E."/>
        </authorList>
    </citation>
    <scope>NUCLEOTIDE SEQUENCE</scope>
    <source>
        <strain evidence="2">LIQ254RAFAR</strain>
    </source>
</reference>
<dbReference type="EMBL" id="JAPUFD010000003">
    <property type="protein sequence ID" value="MDI1486449.1"/>
    <property type="molecule type" value="Genomic_DNA"/>
</dbReference>
<feature type="region of interest" description="Disordered" evidence="1">
    <location>
        <begin position="1"/>
        <end position="43"/>
    </location>
</feature>
<accession>A0AA43TSV1</accession>
<organism evidence="2 3">
    <name type="scientific">Ramalina farinacea</name>
    <dbReference type="NCBI Taxonomy" id="258253"/>
    <lineage>
        <taxon>Eukaryota</taxon>
        <taxon>Fungi</taxon>
        <taxon>Dikarya</taxon>
        <taxon>Ascomycota</taxon>
        <taxon>Pezizomycotina</taxon>
        <taxon>Lecanoromycetes</taxon>
        <taxon>OSLEUM clade</taxon>
        <taxon>Lecanoromycetidae</taxon>
        <taxon>Lecanorales</taxon>
        <taxon>Lecanorineae</taxon>
        <taxon>Ramalinaceae</taxon>
        <taxon>Ramalina</taxon>
    </lineage>
</organism>
<dbReference type="PANTHER" id="PTHR12069">
    <property type="entry name" value="DNA-DIRECTED RNA POLYMERASES III 80 KDA POLYPEPTIDE RNA POLYMERASE III SUBUNIT 5"/>
    <property type="match status" value="1"/>
</dbReference>